<keyword evidence="11" id="KW-1185">Reference proteome</keyword>
<dbReference type="Pfam" id="PF00441">
    <property type="entry name" value="Acyl-CoA_dh_1"/>
    <property type="match status" value="1"/>
</dbReference>
<dbReference type="InterPro" id="IPR046373">
    <property type="entry name" value="Acyl-CoA_Oxase/DH_mid-dom_sf"/>
</dbReference>
<comment type="caution">
    <text evidence="10">The sequence shown here is derived from an EMBL/GenBank/DDBJ whole genome shotgun (WGS) entry which is preliminary data.</text>
</comment>
<sequence length="661" mass="71360">MTTTEQNRPAASGSDGAGPLPKEAGQVSEREARQVAEAARETEWGRPSFGKELFLGRLRLDLIDPWPQPDPERAAEAKEFLDKLGGYVRSEVDGAAIERDARIPDEVFAGLARLGSFGMKIDKKYGGLGLSNLHYCQALTLAGSVSPAIGALLSAHQSIGVPQPLKMFGTDEQKQRFLPRLAAGEVSAFLLTEPDVGSDPARLATTAEPTADGTGYRLNGVKLWATNGTVASLLVVMARVPKSEGRRGGITAFVVEADSPGITVERRNAFLGLRGLENSLTRFSDVLVPAENVIGGEGRGLKIALTTLNTGRLSLPAMCVGAGKWSLNVAREWAAERVQWGRPVGGHEAVASKLAFIAATTYGMETMLDLCCLLADDETNDIRIEAALVKLYASEMAWKIADELVQIRGGRGYETADSLTARGERPAAVEQILRDLRINRIFEGSTEIMHLLIAREAVDAHLSVAGDIIDPDAELGRKVRAGARAGAFYARWLPSLAVGRGQNPGGYAEYGHLAGHLRHVERSSRKLARSTFLGMSRWQGKLEHKQGFLGRIVDIGAELFAMSAVCVRANAERETRPEGVELADLFCRQARVRIAALFRALWENTDSVDTAAAKRILAGRYAFLEEGVITPPADLPWVAPWQPGPSTAEDVRRHIPPATGK</sequence>
<name>A0ABU7SLZ3_9ACTN</name>
<dbReference type="PANTHER" id="PTHR43884:SF9">
    <property type="entry name" value="COMPLEX I ASSEMBLY FACTOR ACAD9, MITOCHONDRIAL"/>
    <property type="match status" value="1"/>
</dbReference>
<dbReference type="Gene3D" id="1.10.540.10">
    <property type="entry name" value="Acyl-CoA dehydrogenase/oxidase, N-terminal domain"/>
    <property type="match status" value="1"/>
</dbReference>
<comment type="cofactor">
    <cofactor evidence="1 5">
        <name>FAD</name>
        <dbReference type="ChEBI" id="CHEBI:57692"/>
    </cofactor>
</comment>
<feature type="domain" description="Acyl-CoA dehydrogenase/oxidase C-terminal" evidence="7">
    <location>
        <begin position="298"/>
        <end position="456"/>
    </location>
</feature>
<keyword evidence="5" id="KW-0560">Oxidoreductase</keyword>
<accession>A0ABU7SLZ3</accession>
<feature type="compositionally biased region" description="Basic and acidic residues" evidence="6">
    <location>
        <begin position="28"/>
        <end position="43"/>
    </location>
</feature>
<evidence type="ECO:0000313" key="11">
    <source>
        <dbReference type="Proteomes" id="UP001339911"/>
    </source>
</evidence>
<evidence type="ECO:0000256" key="3">
    <source>
        <dbReference type="ARBA" id="ARBA00022630"/>
    </source>
</evidence>
<evidence type="ECO:0000256" key="4">
    <source>
        <dbReference type="ARBA" id="ARBA00022827"/>
    </source>
</evidence>
<dbReference type="Gene3D" id="2.40.110.10">
    <property type="entry name" value="Butyryl-CoA Dehydrogenase, subunit A, domain 2"/>
    <property type="match status" value="1"/>
</dbReference>
<dbReference type="InterPro" id="IPR036250">
    <property type="entry name" value="AcylCo_DH-like_C"/>
</dbReference>
<dbReference type="RefSeq" id="WP_331210983.1">
    <property type="nucleotide sequence ID" value="NZ_JAZGQL010000030.1"/>
</dbReference>
<dbReference type="Proteomes" id="UP001339911">
    <property type="component" value="Unassembled WGS sequence"/>
</dbReference>
<evidence type="ECO:0000313" key="10">
    <source>
        <dbReference type="EMBL" id="MEE6310963.1"/>
    </source>
</evidence>
<dbReference type="InterPro" id="IPR009100">
    <property type="entry name" value="AcylCoA_DH/oxidase_NM_dom_sf"/>
</dbReference>
<dbReference type="EMBL" id="JAZGQL010000030">
    <property type="protein sequence ID" value="MEE6310963.1"/>
    <property type="molecule type" value="Genomic_DNA"/>
</dbReference>
<dbReference type="Pfam" id="PF02771">
    <property type="entry name" value="Acyl-CoA_dh_N"/>
    <property type="match status" value="1"/>
</dbReference>
<comment type="similarity">
    <text evidence="2 5">Belongs to the acyl-CoA dehydrogenase family.</text>
</comment>
<dbReference type="InterPro" id="IPR013786">
    <property type="entry name" value="AcylCoA_DH/ox_N"/>
</dbReference>
<protein>
    <submittedName>
        <fullName evidence="10">Acyl-CoA dehydrogenase family protein</fullName>
    </submittedName>
</protein>
<evidence type="ECO:0000259" key="9">
    <source>
        <dbReference type="Pfam" id="PF02771"/>
    </source>
</evidence>
<evidence type="ECO:0000259" key="7">
    <source>
        <dbReference type="Pfam" id="PF00441"/>
    </source>
</evidence>
<reference evidence="10 11" key="1">
    <citation type="submission" date="2024-01" db="EMBL/GenBank/DDBJ databases">
        <title>Genome insights into Plantactinospora veratri sp. nov.</title>
        <authorList>
            <person name="Wang L."/>
        </authorList>
    </citation>
    <scope>NUCLEOTIDE SEQUENCE [LARGE SCALE GENOMIC DNA]</scope>
    <source>
        <strain evidence="10 11">NEAU-FHS4</strain>
    </source>
</reference>
<evidence type="ECO:0000256" key="5">
    <source>
        <dbReference type="RuleBase" id="RU362125"/>
    </source>
</evidence>
<dbReference type="PANTHER" id="PTHR43884">
    <property type="entry name" value="ACYL-COA DEHYDROGENASE"/>
    <property type="match status" value="1"/>
</dbReference>
<evidence type="ECO:0000256" key="6">
    <source>
        <dbReference type="SAM" id="MobiDB-lite"/>
    </source>
</evidence>
<evidence type="ECO:0000256" key="1">
    <source>
        <dbReference type="ARBA" id="ARBA00001974"/>
    </source>
</evidence>
<keyword evidence="3 5" id="KW-0285">Flavoprotein</keyword>
<dbReference type="SUPFAM" id="SSF47203">
    <property type="entry name" value="Acyl-CoA dehydrogenase C-terminal domain-like"/>
    <property type="match status" value="1"/>
</dbReference>
<keyword evidence="4 5" id="KW-0274">FAD</keyword>
<feature type="domain" description="Acyl-CoA oxidase/dehydrogenase middle" evidence="8">
    <location>
        <begin position="188"/>
        <end position="286"/>
    </location>
</feature>
<evidence type="ECO:0000259" key="8">
    <source>
        <dbReference type="Pfam" id="PF02770"/>
    </source>
</evidence>
<proteinExistence type="inferred from homology"/>
<dbReference type="SUPFAM" id="SSF56645">
    <property type="entry name" value="Acyl-CoA dehydrogenase NM domain-like"/>
    <property type="match status" value="1"/>
</dbReference>
<feature type="domain" description="Acyl-CoA dehydrogenase/oxidase N-terminal" evidence="9">
    <location>
        <begin position="76"/>
        <end position="185"/>
    </location>
</feature>
<dbReference type="InterPro" id="IPR037069">
    <property type="entry name" value="AcylCoA_DH/ox_N_sf"/>
</dbReference>
<dbReference type="InterPro" id="IPR006091">
    <property type="entry name" value="Acyl-CoA_Oxase/DH_mid-dom"/>
</dbReference>
<gene>
    <name evidence="10" type="ORF">V1634_29400</name>
</gene>
<dbReference type="InterPro" id="IPR009075">
    <property type="entry name" value="AcylCo_DH/oxidase_C"/>
</dbReference>
<evidence type="ECO:0000256" key="2">
    <source>
        <dbReference type="ARBA" id="ARBA00009347"/>
    </source>
</evidence>
<dbReference type="Gene3D" id="1.20.140.10">
    <property type="entry name" value="Butyryl-CoA Dehydrogenase, subunit A, domain 3"/>
    <property type="match status" value="2"/>
</dbReference>
<feature type="region of interest" description="Disordered" evidence="6">
    <location>
        <begin position="1"/>
        <end position="43"/>
    </location>
</feature>
<dbReference type="Pfam" id="PF02770">
    <property type="entry name" value="Acyl-CoA_dh_M"/>
    <property type="match status" value="1"/>
</dbReference>
<organism evidence="10 11">
    <name type="scientific">Plantactinospora veratri</name>
    <dbReference type="NCBI Taxonomy" id="1436122"/>
    <lineage>
        <taxon>Bacteria</taxon>
        <taxon>Bacillati</taxon>
        <taxon>Actinomycetota</taxon>
        <taxon>Actinomycetes</taxon>
        <taxon>Micromonosporales</taxon>
        <taxon>Micromonosporaceae</taxon>
        <taxon>Plantactinospora</taxon>
    </lineage>
</organism>